<keyword evidence="5 7" id="KW-1133">Transmembrane helix</keyword>
<accession>A0A1X3FDC1</accession>
<keyword evidence="6 7" id="KW-0472">Membrane</keyword>
<name>A0A1X3FDC1_9BRAD</name>
<dbReference type="RefSeq" id="WP_085359316.1">
    <property type="nucleotide sequence ID" value="NZ_NAFD01000193.1"/>
</dbReference>
<evidence type="ECO:0000256" key="6">
    <source>
        <dbReference type="ARBA" id="ARBA00023136"/>
    </source>
</evidence>
<protein>
    <submittedName>
        <fullName evidence="9">ABC transporter permease</fullName>
    </submittedName>
</protein>
<feature type="transmembrane region" description="Helical" evidence="7">
    <location>
        <begin position="239"/>
        <end position="259"/>
    </location>
</feature>
<feature type="transmembrane region" description="Helical" evidence="7">
    <location>
        <begin position="117"/>
        <end position="137"/>
    </location>
</feature>
<dbReference type="EMBL" id="NAFI01000186">
    <property type="protein sequence ID" value="OSJ03672.1"/>
    <property type="molecule type" value="Genomic_DNA"/>
</dbReference>
<dbReference type="PANTHER" id="PTHR30151">
    <property type="entry name" value="ALKANE SULFONATE ABC TRANSPORTER-RELATED, MEMBRANE SUBUNIT"/>
    <property type="match status" value="1"/>
</dbReference>
<feature type="transmembrane region" description="Helical" evidence="7">
    <location>
        <begin position="39"/>
        <end position="59"/>
    </location>
</feature>
<comment type="similarity">
    <text evidence="7">Belongs to the binding-protein-dependent transport system permease family.</text>
</comment>
<feature type="transmembrane region" description="Helical" evidence="7">
    <location>
        <begin position="144"/>
        <end position="169"/>
    </location>
</feature>
<evidence type="ECO:0000256" key="1">
    <source>
        <dbReference type="ARBA" id="ARBA00004651"/>
    </source>
</evidence>
<evidence type="ECO:0000256" key="5">
    <source>
        <dbReference type="ARBA" id="ARBA00022989"/>
    </source>
</evidence>
<keyword evidence="2 7" id="KW-0813">Transport</keyword>
<keyword evidence="3" id="KW-1003">Cell membrane</keyword>
<dbReference type="OrthoDB" id="9815258at2"/>
<keyword evidence="4 7" id="KW-0812">Transmembrane</keyword>
<dbReference type="InterPro" id="IPR000515">
    <property type="entry name" value="MetI-like"/>
</dbReference>
<dbReference type="CDD" id="cd06261">
    <property type="entry name" value="TM_PBP2"/>
    <property type="match status" value="1"/>
</dbReference>
<dbReference type="AlphaFoldDB" id="A0A1X3FDC1"/>
<organism evidence="9 10">
    <name type="scientific">Bradyrhizobium canariense</name>
    <dbReference type="NCBI Taxonomy" id="255045"/>
    <lineage>
        <taxon>Bacteria</taxon>
        <taxon>Pseudomonadati</taxon>
        <taxon>Pseudomonadota</taxon>
        <taxon>Alphaproteobacteria</taxon>
        <taxon>Hyphomicrobiales</taxon>
        <taxon>Nitrobacteraceae</taxon>
        <taxon>Bradyrhizobium</taxon>
    </lineage>
</organism>
<dbReference type="PROSITE" id="PS50928">
    <property type="entry name" value="ABC_TM1"/>
    <property type="match status" value="1"/>
</dbReference>
<feature type="transmembrane region" description="Helical" evidence="7">
    <location>
        <begin position="216"/>
        <end position="233"/>
    </location>
</feature>
<evidence type="ECO:0000256" key="2">
    <source>
        <dbReference type="ARBA" id="ARBA00022448"/>
    </source>
</evidence>
<comment type="subcellular location">
    <subcellularLocation>
        <location evidence="1 7">Cell membrane</location>
        <topology evidence="1 7">Multi-pass membrane protein</topology>
    </subcellularLocation>
</comment>
<dbReference type="SUPFAM" id="SSF161098">
    <property type="entry name" value="MetI-like"/>
    <property type="match status" value="1"/>
</dbReference>
<sequence length="311" mass="33447">MTVRSVKNGGDPKVADGPGLGASLFGQTFEFIGQHGPKLGWGLLSVGLFAGLWELLWYIGLVDQRLLPPPHIFLSDFAGQAKNFNTAKRWEIGVDPNSGPTPEMAVIITMASSTLRVLAGLAIAAITSLCMGILIRYHGLIGKLVLPMVTLLAPVSPVAWLPVAIFLFGIGNGPAIFMVFIALFFTMTLATITQIDSVNRNYINVARTMGASKRQIYTRVILPAILPGLLVVLRLNLFAAWMVVLVAEAIGVGYGLGQIISMARNTFNPGLVYLTMVIIGLLGFTFDFGLRLLQRHVLFWIPKGQGGLGSG</sequence>
<feature type="domain" description="ABC transmembrane type-1" evidence="8">
    <location>
        <begin position="110"/>
        <end position="290"/>
    </location>
</feature>
<dbReference type="InterPro" id="IPR035906">
    <property type="entry name" value="MetI-like_sf"/>
</dbReference>
<feature type="transmembrane region" description="Helical" evidence="7">
    <location>
        <begin position="271"/>
        <end position="290"/>
    </location>
</feature>
<dbReference type="Pfam" id="PF00528">
    <property type="entry name" value="BPD_transp_1"/>
    <property type="match status" value="1"/>
</dbReference>
<reference evidence="9 10" key="1">
    <citation type="submission" date="2017-03" db="EMBL/GenBank/DDBJ databases">
        <title>Whole genome sequences of fourteen strains of Bradyrhizobium canariense and one strain of Bradyrhizobium japonicum isolated from Lupinus (Papilionoideae: Genisteae) species in Algeria.</title>
        <authorList>
            <person name="Crovadore J."/>
            <person name="Chekireb D."/>
            <person name="Brachmann A."/>
            <person name="Chablais R."/>
            <person name="Cochard B."/>
            <person name="Lefort F."/>
        </authorList>
    </citation>
    <scope>NUCLEOTIDE SEQUENCE [LARGE SCALE GENOMIC DNA]</scope>
    <source>
        <strain evidence="9 10">UBMA195</strain>
    </source>
</reference>
<evidence type="ECO:0000256" key="3">
    <source>
        <dbReference type="ARBA" id="ARBA00022475"/>
    </source>
</evidence>
<dbReference type="Gene3D" id="1.10.3720.10">
    <property type="entry name" value="MetI-like"/>
    <property type="match status" value="1"/>
</dbReference>
<dbReference type="PANTHER" id="PTHR30151:SF0">
    <property type="entry name" value="ABC TRANSPORTER PERMEASE PROTEIN MJ0413-RELATED"/>
    <property type="match status" value="1"/>
</dbReference>
<feature type="transmembrane region" description="Helical" evidence="7">
    <location>
        <begin position="175"/>
        <end position="195"/>
    </location>
</feature>
<dbReference type="GO" id="GO:0055085">
    <property type="term" value="P:transmembrane transport"/>
    <property type="evidence" value="ECO:0007669"/>
    <property type="project" value="InterPro"/>
</dbReference>
<evidence type="ECO:0000313" key="9">
    <source>
        <dbReference type="EMBL" id="OSJ03672.1"/>
    </source>
</evidence>
<comment type="caution">
    <text evidence="9">The sequence shown here is derived from an EMBL/GenBank/DDBJ whole genome shotgun (WGS) entry which is preliminary data.</text>
</comment>
<evidence type="ECO:0000259" key="8">
    <source>
        <dbReference type="PROSITE" id="PS50928"/>
    </source>
</evidence>
<gene>
    <name evidence="9" type="ORF">BSZ18_30640</name>
</gene>
<dbReference type="Proteomes" id="UP000193553">
    <property type="component" value="Unassembled WGS sequence"/>
</dbReference>
<evidence type="ECO:0000256" key="7">
    <source>
        <dbReference type="RuleBase" id="RU363032"/>
    </source>
</evidence>
<dbReference type="GO" id="GO:0005886">
    <property type="term" value="C:plasma membrane"/>
    <property type="evidence" value="ECO:0007669"/>
    <property type="project" value="UniProtKB-SubCell"/>
</dbReference>
<evidence type="ECO:0000256" key="4">
    <source>
        <dbReference type="ARBA" id="ARBA00022692"/>
    </source>
</evidence>
<proteinExistence type="inferred from homology"/>
<evidence type="ECO:0000313" key="10">
    <source>
        <dbReference type="Proteomes" id="UP000193553"/>
    </source>
</evidence>